<dbReference type="InterPro" id="IPR027417">
    <property type="entry name" value="P-loop_NTPase"/>
</dbReference>
<organism evidence="1 2">
    <name type="scientific">Clathrus columnatus</name>
    <dbReference type="NCBI Taxonomy" id="1419009"/>
    <lineage>
        <taxon>Eukaryota</taxon>
        <taxon>Fungi</taxon>
        <taxon>Dikarya</taxon>
        <taxon>Basidiomycota</taxon>
        <taxon>Agaricomycotina</taxon>
        <taxon>Agaricomycetes</taxon>
        <taxon>Phallomycetidae</taxon>
        <taxon>Phallales</taxon>
        <taxon>Clathraceae</taxon>
        <taxon>Clathrus</taxon>
    </lineage>
</organism>
<accession>A0AAV5AB99</accession>
<dbReference type="PANTHER" id="PTHR36978">
    <property type="entry name" value="P-LOOP CONTAINING NUCLEOTIDE TRIPHOSPHATE HYDROLASE"/>
    <property type="match status" value="1"/>
</dbReference>
<dbReference type="Pfam" id="PF17784">
    <property type="entry name" value="Sulfotransfer_4"/>
    <property type="match status" value="1"/>
</dbReference>
<proteinExistence type="predicted"/>
<dbReference type="PANTHER" id="PTHR36978:SF4">
    <property type="entry name" value="P-LOOP CONTAINING NUCLEOSIDE TRIPHOSPHATE HYDROLASE PROTEIN"/>
    <property type="match status" value="1"/>
</dbReference>
<reference evidence="1" key="1">
    <citation type="submission" date="2021-10" db="EMBL/GenBank/DDBJ databases">
        <title>De novo Genome Assembly of Clathrus columnatus (Basidiomycota, Fungi) Using Illumina and Nanopore Sequence Data.</title>
        <authorList>
            <person name="Ogiso-Tanaka E."/>
            <person name="Itagaki H."/>
            <person name="Hosoya T."/>
            <person name="Hosaka K."/>
        </authorList>
    </citation>
    <scope>NUCLEOTIDE SEQUENCE</scope>
    <source>
        <strain evidence="1">MO-923</strain>
    </source>
</reference>
<dbReference type="EMBL" id="BPWL01000004">
    <property type="protein sequence ID" value="GJJ09205.1"/>
    <property type="molecule type" value="Genomic_DNA"/>
</dbReference>
<dbReference type="InterPro" id="IPR040632">
    <property type="entry name" value="Sulfotransfer_4"/>
</dbReference>
<dbReference type="AlphaFoldDB" id="A0AAV5AB99"/>
<evidence type="ECO:0000313" key="2">
    <source>
        <dbReference type="Proteomes" id="UP001050691"/>
    </source>
</evidence>
<protein>
    <submittedName>
        <fullName evidence="1">Uncharacterized protein</fullName>
    </submittedName>
</protein>
<dbReference type="Proteomes" id="UP001050691">
    <property type="component" value="Unassembled WGS sequence"/>
</dbReference>
<sequence>MAKAARGNASPEVLDGLFCGYVAAVDNTAAILAEPLYRAYPDAKFILTTRDPAKWAQSIKKTILRVATESKAREDRITSGTATKMDRILFEKTTELGMLEWQDAYQQGYHQGRLHTDPEGELKRHNEHIMQLIPPEKLLVFNVSEGWEPLAKFLGVPVPDEPFPCLNDALTYEKRGNEWWEKLTKDLL</sequence>
<comment type="caution">
    <text evidence="1">The sequence shown here is derived from an EMBL/GenBank/DDBJ whole genome shotgun (WGS) entry which is preliminary data.</text>
</comment>
<evidence type="ECO:0000313" key="1">
    <source>
        <dbReference type="EMBL" id="GJJ09205.1"/>
    </source>
</evidence>
<keyword evidence="2" id="KW-1185">Reference proteome</keyword>
<dbReference type="SUPFAM" id="SSF52540">
    <property type="entry name" value="P-loop containing nucleoside triphosphate hydrolases"/>
    <property type="match status" value="1"/>
</dbReference>
<name>A0AAV5AB99_9AGAM</name>
<dbReference type="Gene3D" id="3.40.50.300">
    <property type="entry name" value="P-loop containing nucleotide triphosphate hydrolases"/>
    <property type="match status" value="1"/>
</dbReference>
<gene>
    <name evidence="1" type="ORF">Clacol_003427</name>
</gene>